<dbReference type="Pfam" id="PF01810">
    <property type="entry name" value="LysE"/>
    <property type="match status" value="1"/>
</dbReference>
<evidence type="ECO:0000256" key="4">
    <source>
        <dbReference type="ARBA" id="ARBA00022989"/>
    </source>
</evidence>
<comment type="caution">
    <text evidence="7">The sequence shown here is derived from an EMBL/GenBank/DDBJ whole genome shotgun (WGS) entry which is preliminary data.</text>
</comment>
<evidence type="ECO:0000256" key="2">
    <source>
        <dbReference type="ARBA" id="ARBA00022475"/>
    </source>
</evidence>
<evidence type="ECO:0000313" key="8">
    <source>
        <dbReference type="Proteomes" id="UP001556098"/>
    </source>
</evidence>
<keyword evidence="5 6" id="KW-0472">Membrane</keyword>
<protein>
    <submittedName>
        <fullName evidence="7">LysE family translocator</fullName>
    </submittedName>
</protein>
<sequence length="201" mass="20878">MSIAIVPLAVFAASQIGTPGPANMALMATGARFGFRAALPFVAGVALGKQLIIWPIGFGLMELAARAPWVFETLKYLSAAYIIWLAWKVANLRLGAGRGVGEAPGFMAGLIVHPLNPKAWAMIVGGFTAFVAPDTSALEATATIAAVLLSCQIIMHPLWTLAGDGIARTLAGTPAEPYLMWTLAALTVASVLFVLFAGQAG</sequence>
<keyword evidence="3 6" id="KW-0812">Transmembrane</keyword>
<gene>
    <name evidence="7" type="ORF">AB2B41_19495</name>
</gene>
<feature type="transmembrane region" description="Helical" evidence="6">
    <location>
        <begin position="137"/>
        <end position="158"/>
    </location>
</feature>
<comment type="subcellular location">
    <subcellularLocation>
        <location evidence="1">Cell membrane</location>
        <topology evidence="1">Multi-pass membrane protein</topology>
    </subcellularLocation>
</comment>
<keyword evidence="4 6" id="KW-1133">Transmembrane helix</keyword>
<proteinExistence type="predicted"/>
<reference evidence="7 8" key="1">
    <citation type="submission" date="2024-07" db="EMBL/GenBank/DDBJ databases">
        <title>Marimonas sp.nov., isolated from tidal-flat sediment.</title>
        <authorList>
            <person name="Jayan J.N."/>
            <person name="Lee S.S."/>
        </authorList>
    </citation>
    <scope>NUCLEOTIDE SEQUENCE [LARGE SCALE GENOMIC DNA]</scope>
    <source>
        <strain evidence="7 8">MJW-29</strain>
    </source>
</reference>
<keyword evidence="2" id="KW-1003">Cell membrane</keyword>
<dbReference type="RefSeq" id="WP_367879497.1">
    <property type="nucleotide sequence ID" value="NZ_JBFNXX010000021.1"/>
</dbReference>
<evidence type="ECO:0000256" key="3">
    <source>
        <dbReference type="ARBA" id="ARBA00022692"/>
    </source>
</evidence>
<dbReference type="PANTHER" id="PTHR30086">
    <property type="entry name" value="ARGININE EXPORTER PROTEIN ARGO"/>
    <property type="match status" value="1"/>
</dbReference>
<name>A0ABV3RT91_9RHOB</name>
<feature type="transmembrane region" description="Helical" evidence="6">
    <location>
        <begin position="107"/>
        <end position="130"/>
    </location>
</feature>
<evidence type="ECO:0000256" key="1">
    <source>
        <dbReference type="ARBA" id="ARBA00004651"/>
    </source>
</evidence>
<feature type="transmembrane region" description="Helical" evidence="6">
    <location>
        <begin position="37"/>
        <end position="57"/>
    </location>
</feature>
<evidence type="ECO:0000256" key="6">
    <source>
        <dbReference type="SAM" id="Phobius"/>
    </source>
</evidence>
<organism evidence="7 8">
    <name type="scientific">Sulfitobacter sediminis</name>
    <dbReference type="NCBI Taxonomy" id="3234186"/>
    <lineage>
        <taxon>Bacteria</taxon>
        <taxon>Pseudomonadati</taxon>
        <taxon>Pseudomonadota</taxon>
        <taxon>Alphaproteobacteria</taxon>
        <taxon>Rhodobacterales</taxon>
        <taxon>Roseobacteraceae</taxon>
        <taxon>Sulfitobacter</taxon>
    </lineage>
</organism>
<dbReference type="EMBL" id="JBFNXX010000021">
    <property type="protein sequence ID" value="MEW9921798.1"/>
    <property type="molecule type" value="Genomic_DNA"/>
</dbReference>
<dbReference type="InterPro" id="IPR001123">
    <property type="entry name" value="LeuE-type"/>
</dbReference>
<dbReference type="PANTHER" id="PTHR30086:SF20">
    <property type="entry name" value="ARGININE EXPORTER PROTEIN ARGO-RELATED"/>
    <property type="match status" value="1"/>
</dbReference>
<evidence type="ECO:0000256" key="5">
    <source>
        <dbReference type="ARBA" id="ARBA00023136"/>
    </source>
</evidence>
<accession>A0ABV3RT91</accession>
<feature type="transmembrane region" description="Helical" evidence="6">
    <location>
        <begin position="178"/>
        <end position="198"/>
    </location>
</feature>
<dbReference type="Proteomes" id="UP001556098">
    <property type="component" value="Unassembled WGS sequence"/>
</dbReference>
<evidence type="ECO:0000313" key="7">
    <source>
        <dbReference type="EMBL" id="MEW9921798.1"/>
    </source>
</evidence>
<keyword evidence="8" id="KW-1185">Reference proteome</keyword>